<accession>S0K611</accession>
<organism evidence="2 3">
    <name type="scientific">Enterococcus columbae DSM 7374 = ATCC 51263</name>
    <dbReference type="NCBI Taxonomy" id="1121865"/>
    <lineage>
        <taxon>Bacteria</taxon>
        <taxon>Bacillati</taxon>
        <taxon>Bacillota</taxon>
        <taxon>Bacilli</taxon>
        <taxon>Lactobacillales</taxon>
        <taxon>Enterococcaceae</taxon>
        <taxon>Enterococcus</taxon>
    </lineage>
</organism>
<reference evidence="2 3" key="1">
    <citation type="submission" date="2013-03" db="EMBL/GenBank/DDBJ databases">
        <title>The Genome Sequence of Enterococcus columbae ATCC_51263 (PacBio/Illumina hybrid assembly).</title>
        <authorList>
            <consortium name="The Broad Institute Genomics Platform"/>
            <consortium name="The Broad Institute Genome Sequencing Center for Infectious Disease"/>
            <person name="Earl A."/>
            <person name="Russ C."/>
            <person name="Gilmore M."/>
            <person name="Surin D."/>
            <person name="Walker B."/>
            <person name="Young S."/>
            <person name="Zeng Q."/>
            <person name="Gargeya S."/>
            <person name="Fitzgerald M."/>
            <person name="Haas B."/>
            <person name="Abouelleil A."/>
            <person name="Allen A.W."/>
            <person name="Alvarado L."/>
            <person name="Arachchi H.M."/>
            <person name="Berlin A.M."/>
            <person name="Chapman S.B."/>
            <person name="Gainer-Dewar J."/>
            <person name="Goldberg J."/>
            <person name="Griggs A."/>
            <person name="Gujja S."/>
            <person name="Hansen M."/>
            <person name="Howarth C."/>
            <person name="Imamovic A."/>
            <person name="Ireland A."/>
            <person name="Larimer J."/>
            <person name="McCowan C."/>
            <person name="Murphy C."/>
            <person name="Pearson M."/>
            <person name="Poon T.W."/>
            <person name="Priest M."/>
            <person name="Roberts A."/>
            <person name="Saif S."/>
            <person name="Shea T."/>
            <person name="Sisk P."/>
            <person name="Sykes S."/>
            <person name="Wortman J."/>
            <person name="Nusbaum C."/>
            <person name="Birren B."/>
        </authorList>
    </citation>
    <scope>NUCLEOTIDE SEQUENCE [LARGE SCALE GENOMIC DNA]</scope>
    <source>
        <strain evidence="2 3">ATCC 51263</strain>
    </source>
</reference>
<dbReference type="STRING" id="1121865.OMW_01736"/>
<dbReference type="PATRIC" id="fig|1121865.3.peg.1680"/>
<feature type="domain" description="Phospholipase C/D" evidence="1">
    <location>
        <begin position="7"/>
        <end position="164"/>
    </location>
</feature>
<proteinExistence type="predicted"/>
<evidence type="ECO:0000313" key="2">
    <source>
        <dbReference type="EMBL" id="EOW83932.1"/>
    </source>
</evidence>
<dbReference type="AlphaFoldDB" id="S0K611"/>
<dbReference type="OrthoDB" id="9810528at2"/>
<protein>
    <recommendedName>
        <fullName evidence="1">Phospholipase C/D domain-containing protein</fullName>
    </recommendedName>
</protein>
<keyword evidence="3" id="KW-1185">Reference proteome</keyword>
<dbReference type="Proteomes" id="UP000014113">
    <property type="component" value="Unassembled WGS sequence"/>
</dbReference>
<dbReference type="InterPro" id="IPR029002">
    <property type="entry name" value="PLPC/GPLD1"/>
</dbReference>
<dbReference type="RefSeq" id="WP_016183845.1">
    <property type="nucleotide sequence ID" value="NZ_JXKI01000003.1"/>
</dbReference>
<evidence type="ECO:0000259" key="1">
    <source>
        <dbReference type="Pfam" id="PF00882"/>
    </source>
</evidence>
<gene>
    <name evidence="2" type="ORF">I568_01379</name>
</gene>
<evidence type="ECO:0000313" key="3">
    <source>
        <dbReference type="Proteomes" id="UP000014113"/>
    </source>
</evidence>
<dbReference type="EMBL" id="ASWJ01000006">
    <property type="protein sequence ID" value="EOW83932.1"/>
    <property type="molecule type" value="Genomic_DNA"/>
</dbReference>
<name>S0K611_9ENTE</name>
<dbReference type="Pfam" id="PF00882">
    <property type="entry name" value="Zn_dep_PLPC"/>
    <property type="match status" value="1"/>
</dbReference>
<sequence length="267" mass="31646">MPTTYAHLRFGQEVLRQLPADLQKEIKSYIRLYQTGQHGPDILFYYRPYHKNALTLYGSELHNERGRQVFRRFRQYLKLEKVDQTALKVYILGFLCHYALDKYCHPYVYQIQDETGLSHSEIEAEFDRMLLIKDGFDPLRHHISSHICTTDFEAGVIQKCFPQFKVSQIKEALVTMRHFLDLLVAPGKMKRSLVKGMFLLSGNYPSLNKLVINRQANPTCQPVNEELYRRYKMAIHNAVWMINDFNQQLKEENMTFSDDYYPTFERD</sequence>
<dbReference type="eggNOG" id="COG0770">
    <property type="taxonomic scope" value="Bacteria"/>
</dbReference>
<comment type="caution">
    <text evidence="2">The sequence shown here is derived from an EMBL/GenBank/DDBJ whole genome shotgun (WGS) entry which is preliminary data.</text>
</comment>